<accession>A0A3P7KYY7</accession>
<dbReference type="InterPro" id="IPR030395">
    <property type="entry name" value="GP_PDE_dom"/>
</dbReference>
<name>A0A3P7KYY7_STRVU</name>
<dbReference type="InterPro" id="IPR017946">
    <property type="entry name" value="PLC-like_Pdiesterase_TIM-brl"/>
</dbReference>
<feature type="domain" description="GP-PDE" evidence="1">
    <location>
        <begin position="1"/>
        <end position="93"/>
    </location>
</feature>
<reference evidence="2 3" key="1">
    <citation type="submission" date="2018-11" db="EMBL/GenBank/DDBJ databases">
        <authorList>
            <consortium name="Pathogen Informatics"/>
        </authorList>
    </citation>
    <scope>NUCLEOTIDE SEQUENCE [LARGE SCALE GENOMIC DNA]</scope>
</reference>
<gene>
    <name evidence="2" type="ORF">SVUK_LOCUS7390</name>
</gene>
<protein>
    <recommendedName>
        <fullName evidence="1">GP-PDE domain-containing protein</fullName>
    </recommendedName>
</protein>
<dbReference type="Pfam" id="PF03009">
    <property type="entry name" value="GDPD"/>
    <property type="match status" value="1"/>
</dbReference>
<dbReference type="SUPFAM" id="SSF51695">
    <property type="entry name" value="PLC-like phosphodiesterases"/>
    <property type="match status" value="1"/>
</dbReference>
<dbReference type="OrthoDB" id="197419at2759"/>
<sequence>MAALKLALENRNTVMFDVRLANDGAAVVIRDETTGRTAKKDVIVSKTPSTELIKLTLRNSEEHIPLFKDVMDWCRKKGAKVVIRTEESPEAVS</sequence>
<keyword evidence="3" id="KW-1185">Reference proteome</keyword>
<proteinExistence type="predicted"/>
<dbReference type="Gene3D" id="3.20.20.190">
    <property type="entry name" value="Phosphatidylinositol (PI) phosphodiesterase"/>
    <property type="match status" value="1"/>
</dbReference>
<dbReference type="GO" id="GO:0008081">
    <property type="term" value="F:phosphoric diester hydrolase activity"/>
    <property type="evidence" value="ECO:0007669"/>
    <property type="project" value="InterPro"/>
</dbReference>
<evidence type="ECO:0000313" key="2">
    <source>
        <dbReference type="EMBL" id="VDM72392.1"/>
    </source>
</evidence>
<dbReference type="GO" id="GO:0006629">
    <property type="term" value="P:lipid metabolic process"/>
    <property type="evidence" value="ECO:0007669"/>
    <property type="project" value="InterPro"/>
</dbReference>
<dbReference type="Proteomes" id="UP000270094">
    <property type="component" value="Unassembled WGS sequence"/>
</dbReference>
<dbReference type="AlphaFoldDB" id="A0A3P7KYY7"/>
<dbReference type="EMBL" id="UYYB01025169">
    <property type="protein sequence ID" value="VDM72392.1"/>
    <property type="molecule type" value="Genomic_DNA"/>
</dbReference>
<evidence type="ECO:0000259" key="1">
    <source>
        <dbReference type="PROSITE" id="PS51704"/>
    </source>
</evidence>
<dbReference type="PROSITE" id="PS51704">
    <property type="entry name" value="GP_PDE"/>
    <property type="match status" value="1"/>
</dbReference>
<organism evidence="2 3">
    <name type="scientific">Strongylus vulgaris</name>
    <name type="common">Blood worm</name>
    <dbReference type="NCBI Taxonomy" id="40348"/>
    <lineage>
        <taxon>Eukaryota</taxon>
        <taxon>Metazoa</taxon>
        <taxon>Ecdysozoa</taxon>
        <taxon>Nematoda</taxon>
        <taxon>Chromadorea</taxon>
        <taxon>Rhabditida</taxon>
        <taxon>Rhabditina</taxon>
        <taxon>Rhabditomorpha</taxon>
        <taxon>Strongyloidea</taxon>
        <taxon>Strongylidae</taxon>
        <taxon>Strongylus</taxon>
    </lineage>
</organism>
<evidence type="ECO:0000313" key="3">
    <source>
        <dbReference type="Proteomes" id="UP000270094"/>
    </source>
</evidence>